<dbReference type="AlphaFoldDB" id="A0A7W6EXJ7"/>
<dbReference type="RefSeq" id="WP_183614941.1">
    <property type="nucleotide sequence ID" value="NZ_JACICY010000014.1"/>
</dbReference>
<accession>A0A7W6EXJ7</accession>
<sequence length="125" mass="13738">MTRLIRCRAAVSEMAKLFDARPDPGLSWRPTIWPGEKAIVVIEGAQGRQLRALSWGLPQDALSKARGDGVRTTLFAREIAGDNSPLGLGLLERCLIAAEDFAYPQGETGQRTRSWFGLWDVPICA</sequence>
<reference evidence="1 2" key="1">
    <citation type="submission" date="2020-08" db="EMBL/GenBank/DDBJ databases">
        <title>Genomic Encyclopedia of Type Strains, Phase IV (KMG-IV): sequencing the most valuable type-strain genomes for metagenomic binning, comparative biology and taxonomic classification.</title>
        <authorList>
            <person name="Goeker M."/>
        </authorList>
    </citation>
    <scope>NUCLEOTIDE SEQUENCE [LARGE SCALE GENOMIC DNA]</scope>
    <source>
        <strain evidence="1 2">DSM 14552</strain>
    </source>
</reference>
<evidence type="ECO:0000313" key="2">
    <source>
        <dbReference type="Proteomes" id="UP000562395"/>
    </source>
</evidence>
<dbReference type="EMBL" id="JACICY010000014">
    <property type="protein sequence ID" value="MBB3862457.1"/>
    <property type="molecule type" value="Genomic_DNA"/>
</dbReference>
<comment type="caution">
    <text evidence="1">The sequence shown here is derived from an EMBL/GenBank/DDBJ whole genome shotgun (WGS) entry which is preliminary data.</text>
</comment>
<proteinExistence type="predicted"/>
<evidence type="ECO:0000313" key="1">
    <source>
        <dbReference type="EMBL" id="MBB3862457.1"/>
    </source>
</evidence>
<name>A0A7W6EXJ7_9SPHN</name>
<dbReference type="Proteomes" id="UP000562395">
    <property type="component" value="Unassembled WGS sequence"/>
</dbReference>
<gene>
    <name evidence="1" type="ORF">GGQ88_003758</name>
</gene>
<dbReference type="SUPFAM" id="SSF143081">
    <property type="entry name" value="BB1717-like"/>
    <property type="match status" value="1"/>
</dbReference>
<organism evidence="1 2">
    <name type="scientific">Novosphingobium hassiacum</name>
    <dbReference type="NCBI Taxonomy" id="173676"/>
    <lineage>
        <taxon>Bacteria</taxon>
        <taxon>Pseudomonadati</taxon>
        <taxon>Pseudomonadota</taxon>
        <taxon>Alphaproteobacteria</taxon>
        <taxon>Sphingomonadales</taxon>
        <taxon>Sphingomonadaceae</taxon>
        <taxon>Novosphingobium</taxon>
    </lineage>
</organism>
<keyword evidence="2" id="KW-1185">Reference proteome</keyword>
<dbReference type="InterPro" id="IPR036590">
    <property type="entry name" value="SRAP-like"/>
</dbReference>
<protein>
    <submittedName>
        <fullName evidence="1">Putative SOS response-associated peptidase YedK</fullName>
    </submittedName>
</protein>